<reference evidence="5" key="1">
    <citation type="submission" date="2021-02" db="EMBL/GenBank/DDBJ databases">
        <authorList>
            <person name="Nieuwenhuis M."/>
            <person name="Van De Peppel L.J.J."/>
        </authorList>
    </citation>
    <scope>NUCLEOTIDE SEQUENCE</scope>
    <source>
        <strain evidence="5">D49</strain>
    </source>
</reference>
<dbReference type="Proteomes" id="UP000717328">
    <property type="component" value="Unassembled WGS sequence"/>
</dbReference>
<dbReference type="PANTHER" id="PTHR15245:SF20">
    <property type="entry name" value="SYMPLEKIN"/>
    <property type="match status" value="1"/>
</dbReference>
<dbReference type="OrthoDB" id="331600at2759"/>
<keyword evidence="3" id="KW-0539">Nucleus</keyword>
<dbReference type="InterPro" id="IPR011989">
    <property type="entry name" value="ARM-like"/>
</dbReference>
<evidence type="ECO:0000256" key="1">
    <source>
        <dbReference type="ARBA" id="ARBA00004123"/>
    </source>
</evidence>
<reference evidence="5" key="2">
    <citation type="submission" date="2021-10" db="EMBL/GenBank/DDBJ databases">
        <title>Phylogenomics reveals ancestral predisposition of the termite-cultivated fungus Termitomyces towards a domesticated lifestyle.</title>
        <authorList>
            <person name="Auxier B."/>
            <person name="Grum-Grzhimaylo A."/>
            <person name="Cardenas M.E."/>
            <person name="Lodge J.D."/>
            <person name="Laessoe T."/>
            <person name="Pedersen O."/>
            <person name="Smith M.E."/>
            <person name="Kuyper T.W."/>
            <person name="Franco-Molano E.A."/>
            <person name="Baroni T.J."/>
            <person name="Aanen D.K."/>
        </authorList>
    </citation>
    <scope>NUCLEOTIDE SEQUENCE</scope>
    <source>
        <strain evidence="5">D49</strain>
    </source>
</reference>
<proteinExistence type="predicted"/>
<accession>A0A9P7GM91</accession>
<dbReference type="EMBL" id="JABCKI010000111">
    <property type="protein sequence ID" value="KAG5652626.1"/>
    <property type="molecule type" value="Genomic_DNA"/>
</dbReference>
<comment type="subcellular location">
    <subcellularLocation>
        <location evidence="1">Nucleus</location>
    </subcellularLocation>
</comment>
<dbReference type="InterPro" id="IPR032460">
    <property type="entry name" value="Symplekin/Pta1_N"/>
</dbReference>
<name>A0A9P7GM91_9AGAR</name>
<dbReference type="Gene3D" id="1.25.10.10">
    <property type="entry name" value="Leucine-rich Repeat Variant"/>
    <property type="match status" value="1"/>
</dbReference>
<dbReference type="AlphaFoldDB" id="A0A9P7GM91"/>
<evidence type="ECO:0000313" key="5">
    <source>
        <dbReference type="EMBL" id="KAG5652626.1"/>
    </source>
</evidence>
<evidence type="ECO:0000256" key="2">
    <source>
        <dbReference type="ARBA" id="ARBA00022664"/>
    </source>
</evidence>
<dbReference type="InterPro" id="IPR021850">
    <property type="entry name" value="Symplekin/Pta1"/>
</dbReference>
<sequence length="293" mass="32253">MTRTPSTSRLTIWGVVVSESSAANPLGTVAQRERLIQFRRYADVRSLYVCGPGVKDVLTRTIASLELLEMASNAVDPLHTLQAALQVAPNSNEQANLLASLREHLESAPAPIPILVGTLTGLIVNAGDSLLKRWVIDLLHFAICRSTLSLEQRTQMASQTLDTMAQLIEDPNPAIVKVVIQTLTTVYPLLFRFLCTNRNNHAAWNILATCKARIIEFVWSPTTPLGVKLSAMKFAQKVILVQTRGVSDPRLQNKNDPNLAFCPADHPFIPVPQLENEGKKLLEGLITTLYSSQ</sequence>
<organism evidence="5 6">
    <name type="scientific">Sphagnurus paluster</name>
    <dbReference type="NCBI Taxonomy" id="117069"/>
    <lineage>
        <taxon>Eukaryota</taxon>
        <taxon>Fungi</taxon>
        <taxon>Dikarya</taxon>
        <taxon>Basidiomycota</taxon>
        <taxon>Agaricomycotina</taxon>
        <taxon>Agaricomycetes</taxon>
        <taxon>Agaricomycetidae</taxon>
        <taxon>Agaricales</taxon>
        <taxon>Tricholomatineae</taxon>
        <taxon>Lyophyllaceae</taxon>
        <taxon>Sphagnurus</taxon>
    </lineage>
</organism>
<dbReference type="Pfam" id="PF11935">
    <property type="entry name" value="SYMPK_PTA1_N"/>
    <property type="match status" value="1"/>
</dbReference>
<evidence type="ECO:0000313" key="6">
    <source>
        <dbReference type="Proteomes" id="UP000717328"/>
    </source>
</evidence>
<protein>
    <recommendedName>
        <fullName evidence="4">Symplekin/Pta1 N-terminal domain-containing protein</fullName>
    </recommendedName>
</protein>
<keyword evidence="2" id="KW-0507">mRNA processing</keyword>
<dbReference type="PANTHER" id="PTHR15245">
    <property type="entry name" value="SYMPLEKIN-RELATED"/>
    <property type="match status" value="1"/>
</dbReference>
<comment type="caution">
    <text evidence="5">The sequence shown here is derived from an EMBL/GenBank/DDBJ whole genome shotgun (WGS) entry which is preliminary data.</text>
</comment>
<gene>
    <name evidence="5" type="ORF">H0H81_004355</name>
</gene>
<feature type="domain" description="Symplekin/Pta1 N-terminal" evidence="4">
    <location>
        <begin position="173"/>
        <end position="292"/>
    </location>
</feature>
<dbReference type="GO" id="GO:0005847">
    <property type="term" value="C:mRNA cleavage and polyadenylation specificity factor complex"/>
    <property type="evidence" value="ECO:0007669"/>
    <property type="project" value="TreeGrafter"/>
</dbReference>
<evidence type="ECO:0000256" key="3">
    <source>
        <dbReference type="ARBA" id="ARBA00023242"/>
    </source>
</evidence>
<evidence type="ECO:0000259" key="4">
    <source>
        <dbReference type="Pfam" id="PF11935"/>
    </source>
</evidence>
<keyword evidence="6" id="KW-1185">Reference proteome</keyword>
<dbReference type="GO" id="GO:0006397">
    <property type="term" value="P:mRNA processing"/>
    <property type="evidence" value="ECO:0007669"/>
    <property type="project" value="UniProtKB-KW"/>
</dbReference>